<keyword evidence="2" id="KW-1185">Reference proteome</keyword>
<organism evidence="1 2">
    <name type="scientific">Apiospora saccharicola</name>
    <dbReference type="NCBI Taxonomy" id="335842"/>
    <lineage>
        <taxon>Eukaryota</taxon>
        <taxon>Fungi</taxon>
        <taxon>Dikarya</taxon>
        <taxon>Ascomycota</taxon>
        <taxon>Pezizomycotina</taxon>
        <taxon>Sordariomycetes</taxon>
        <taxon>Xylariomycetidae</taxon>
        <taxon>Amphisphaeriales</taxon>
        <taxon>Apiosporaceae</taxon>
        <taxon>Apiospora</taxon>
    </lineage>
</organism>
<accession>A0ABR1V9C2</accession>
<reference evidence="1 2" key="1">
    <citation type="submission" date="2023-01" db="EMBL/GenBank/DDBJ databases">
        <title>Analysis of 21 Apiospora genomes using comparative genomics revels a genus with tremendous synthesis potential of carbohydrate active enzymes and secondary metabolites.</title>
        <authorList>
            <person name="Sorensen T."/>
        </authorList>
    </citation>
    <scope>NUCLEOTIDE SEQUENCE [LARGE SCALE GENOMIC DNA]</scope>
    <source>
        <strain evidence="1 2">CBS 83171</strain>
    </source>
</reference>
<dbReference type="Proteomes" id="UP001446871">
    <property type="component" value="Unassembled WGS sequence"/>
</dbReference>
<evidence type="ECO:0000313" key="1">
    <source>
        <dbReference type="EMBL" id="KAK8067786.1"/>
    </source>
</evidence>
<name>A0ABR1V9C2_9PEZI</name>
<sequence length="163" mass="18412">MVRQAGSEGMHPAHPQLLKNECQCRLVSIIAIAGDSGSSRYTLGRRRMWSHLRAQQTYGRRIIIIARMRMPFATLENSLERVGQLRRHDALHRTRKAERVLRTSSRDAPTLRRRTAALPHHGPELQRHAAVVDGVVVPRAVMGVAHGRDLGGNLPRARRFARD</sequence>
<protein>
    <submittedName>
        <fullName evidence="1">Uncharacterized protein</fullName>
    </submittedName>
</protein>
<gene>
    <name evidence="1" type="ORF">PG996_006898</name>
</gene>
<comment type="caution">
    <text evidence="1">The sequence shown here is derived from an EMBL/GenBank/DDBJ whole genome shotgun (WGS) entry which is preliminary data.</text>
</comment>
<evidence type="ECO:0000313" key="2">
    <source>
        <dbReference type="Proteomes" id="UP001446871"/>
    </source>
</evidence>
<proteinExistence type="predicted"/>
<dbReference type="EMBL" id="JAQQWM010000004">
    <property type="protein sequence ID" value="KAK8067786.1"/>
    <property type="molecule type" value="Genomic_DNA"/>
</dbReference>